<evidence type="ECO:0000313" key="4">
    <source>
        <dbReference type="Proteomes" id="UP000596742"/>
    </source>
</evidence>
<dbReference type="PROSITE" id="PS50835">
    <property type="entry name" value="IG_LIKE"/>
    <property type="match status" value="1"/>
</dbReference>
<dbReference type="Gene3D" id="2.60.40.10">
    <property type="entry name" value="Immunoglobulins"/>
    <property type="match status" value="1"/>
</dbReference>
<evidence type="ECO:0000313" key="3">
    <source>
        <dbReference type="EMBL" id="VDI42394.1"/>
    </source>
</evidence>
<reference evidence="3" key="1">
    <citation type="submission" date="2018-11" db="EMBL/GenBank/DDBJ databases">
        <authorList>
            <person name="Alioto T."/>
            <person name="Alioto T."/>
        </authorList>
    </citation>
    <scope>NUCLEOTIDE SEQUENCE</scope>
</reference>
<name>A0A8B6F3L2_MYTGA</name>
<keyword evidence="1" id="KW-0472">Membrane</keyword>
<dbReference type="Proteomes" id="UP000596742">
    <property type="component" value="Unassembled WGS sequence"/>
</dbReference>
<comment type="caution">
    <text evidence="3">The sequence shown here is derived from an EMBL/GenBank/DDBJ whole genome shotgun (WGS) entry which is preliminary data.</text>
</comment>
<evidence type="ECO:0000259" key="2">
    <source>
        <dbReference type="PROSITE" id="PS50835"/>
    </source>
</evidence>
<dbReference type="InterPro" id="IPR007110">
    <property type="entry name" value="Ig-like_dom"/>
</dbReference>
<sequence length="117" mass="13080">MMLFYARLYSLSTVIPNVLVETSPSDTVVEGNSVVINCIHDSNDKDATIRWTPECHETLEASAQCRIDSVKRTMQGHTLVKSIAKSEEFKTELLLIYCVSALIIHILKGLQTLSLLE</sequence>
<evidence type="ECO:0000256" key="1">
    <source>
        <dbReference type="SAM" id="Phobius"/>
    </source>
</evidence>
<gene>
    <name evidence="3" type="ORF">MGAL_10B022849</name>
</gene>
<proteinExistence type="predicted"/>
<keyword evidence="4" id="KW-1185">Reference proteome</keyword>
<accession>A0A8B6F3L2</accession>
<feature type="domain" description="Ig-like" evidence="2">
    <location>
        <begin position="16"/>
        <end position="51"/>
    </location>
</feature>
<organism evidence="3 4">
    <name type="scientific">Mytilus galloprovincialis</name>
    <name type="common">Mediterranean mussel</name>
    <dbReference type="NCBI Taxonomy" id="29158"/>
    <lineage>
        <taxon>Eukaryota</taxon>
        <taxon>Metazoa</taxon>
        <taxon>Spiralia</taxon>
        <taxon>Lophotrochozoa</taxon>
        <taxon>Mollusca</taxon>
        <taxon>Bivalvia</taxon>
        <taxon>Autobranchia</taxon>
        <taxon>Pteriomorphia</taxon>
        <taxon>Mytilida</taxon>
        <taxon>Mytiloidea</taxon>
        <taxon>Mytilidae</taxon>
        <taxon>Mytilinae</taxon>
        <taxon>Mytilus</taxon>
    </lineage>
</organism>
<feature type="transmembrane region" description="Helical" evidence="1">
    <location>
        <begin position="94"/>
        <end position="116"/>
    </location>
</feature>
<keyword evidence="1" id="KW-1133">Transmembrane helix</keyword>
<dbReference type="AlphaFoldDB" id="A0A8B6F3L2"/>
<dbReference type="OrthoDB" id="10045578at2759"/>
<dbReference type="InterPro" id="IPR013783">
    <property type="entry name" value="Ig-like_fold"/>
</dbReference>
<protein>
    <recommendedName>
        <fullName evidence="2">Ig-like domain-containing protein</fullName>
    </recommendedName>
</protein>
<keyword evidence="1" id="KW-0812">Transmembrane</keyword>
<dbReference type="EMBL" id="UYJE01006016">
    <property type="protein sequence ID" value="VDI42394.1"/>
    <property type="molecule type" value="Genomic_DNA"/>
</dbReference>